<dbReference type="InterPro" id="IPR036291">
    <property type="entry name" value="NAD(P)-bd_dom_sf"/>
</dbReference>
<dbReference type="EMBL" id="ML978121">
    <property type="protein sequence ID" value="KAF2104927.1"/>
    <property type="molecule type" value="Genomic_DNA"/>
</dbReference>
<evidence type="ECO:0000256" key="3">
    <source>
        <dbReference type="ARBA" id="ARBA00023002"/>
    </source>
</evidence>
<evidence type="ECO:0000256" key="1">
    <source>
        <dbReference type="ARBA" id="ARBA00006484"/>
    </source>
</evidence>
<keyword evidence="5" id="KW-0443">Lipid metabolism</keyword>
<name>A0A9P4IV00_9PEZI</name>
<comment type="similarity">
    <text evidence="1">Belongs to the short-chain dehydrogenases/reductases (SDR) family.</text>
</comment>
<keyword evidence="4" id="KW-0520">NAD</keyword>
<dbReference type="Proteomes" id="UP000799772">
    <property type="component" value="Unassembled WGS sequence"/>
</dbReference>
<dbReference type="NCBIfam" id="NF005559">
    <property type="entry name" value="PRK07231.1"/>
    <property type="match status" value="1"/>
</dbReference>
<dbReference type="Gene3D" id="3.40.50.720">
    <property type="entry name" value="NAD(P)-binding Rossmann-like Domain"/>
    <property type="match status" value="1"/>
</dbReference>
<organism evidence="6 7">
    <name type="scientific">Rhizodiscina lignyota</name>
    <dbReference type="NCBI Taxonomy" id="1504668"/>
    <lineage>
        <taxon>Eukaryota</taxon>
        <taxon>Fungi</taxon>
        <taxon>Dikarya</taxon>
        <taxon>Ascomycota</taxon>
        <taxon>Pezizomycotina</taxon>
        <taxon>Dothideomycetes</taxon>
        <taxon>Pleosporomycetidae</taxon>
        <taxon>Aulographales</taxon>
        <taxon>Rhizodiscinaceae</taxon>
        <taxon>Rhizodiscina</taxon>
    </lineage>
</organism>
<dbReference type="AlphaFoldDB" id="A0A9P4IV00"/>
<keyword evidence="3" id="KW-0560">Oxidoreductase</keyword>
<evidence type="ECO:0000313" key="6">
    <source>
        <dbReference type="EMBL" id="KAF2104927.1"/>
    </source>
</evidence>
<dbReference type="PRINTS" id="PR00080">
    <property type="entry name" value="SDRFAMILY"/>
</dbReference>
<evidence type="ECO:0000256" key="2">
    <source>
        <dbReference type="ARBA" id="ARBA00022857"/>
    </source>
</evidence>
<protein>
    <submittedName>
        <fullName evidence="6">Short chain type dehydrogenase</fullName>
    </submittedName>
</protein>
<dbReference type="PANTHER" id="PTHR43180:SF28">
    <property type="entry name" value="NAD(P)-BINDING ROSSMANN-FOLD SUPERFAMILY PROTEIN"/>
    <property type="match status" value="1"/>
</dbReference>
<sequence length="270" mass="28058">MSPRLSGKVAIVTGSSSGIGRAIALAFHREGAKVVCADIHHGLPLGITDIQAGGNISTLNIILTAGGSAMSVHADVTNAKDMAYLVMAAVDKFGRLDIMVNNAGVAPEAQNPQPVWSLSESAWDQSMSVNAKGVFFGCKYASAQMMSQEPGPSGDRGWIVNIGSMVGIVGARGAAGYTASKHAVVGLTKSVALDCAPHRIHCNVICPGWTKTPLTEKAFKEGGDALNKIHPFRGYGLPEDIAKAAVFLASEDNSWMTGAIMSVDGGFTCQ</sequence>
<dbReference type="OrthoDB" id="417891at2759"/>
<dbReference type="PRINTS" id="PR00081">
    <property type="entry name" value="GDHRDH"/>
</dbReference>
<gene>
    <name evidence="6" type="ORF">NA57DRAFT_71127</name>
</gene>
<dbReference type="CDD" id="cd05233">
    <property type="entry name" value="SDR_c"/>
    <property type="match status" value="1"/>
</dbReference>
<proteinExistence type="inferred from homology"/>
<dbReference type="SUPFAM" id="SSF51735">
    <property type="entry name" value="NAD(P)-binding Rossmann-fold domains"/>
    <property type="match status" value="1"/>
</dbReference>
<dbReference type="PANTHER" id="PTHR43180">
    <property type="entry name" value="3-OXOACYL-(ACYL-CARRIER-PROTEIN) REDUCTASE (AFU_ORTHOLOGUE AFUA_6G11210)"/>
    <property type="match status" value="1"/>
</dbReference>
<dbReference type="GO" id="GO:0016491">
    <property type="term" value="F:oxidoreductase activity"/>
    <property type="evidence" value="ECO:0007669"/>
    <property type="project" value="UniProtKB-KW"/>
</dbReference>
<evidence type="ECO:0000256" key="4">
    <source>
        <dbReference type="ARBA" id="ARBA00023027"/>
    </source>
</evidence>
<dbReference type="InterPro" id="IPR002347">
    <property type="entry name" value="SDR_fam"/>
</dbReference>
<dbReference type="InterPro" id="IPR020904">
    <property type="entry name" value="Sc_DH/Rdtase_CS"/>
</dbReference>
<dbReference type="Pfam" id="PF13561">
    <property type="entry name" value="adh_short_C2"/>
    <property type="match status" value="1"/>
</dbReference>
<keyword evidence="2" id="KW-0521">NADP</keyword>
<accession>A0A9P4IV00</accession>
<keyword evidence="7" id="KW-1185">Reference proteome</keyword>
<evidence type="ECO:0000256" key="5">
    <source>
        <dbReference type="ARBA" id="ARBA00023098"/>
    </source>
</evidence>
<reference evidence="6" key="1">
    <citation type="journal article" date="2020" name="Stud. Mycol.">
        <title>101 Dothideomycetes genomes: a test case for predicting lifestyles and emergence of pathogens.</title>
        <authorList>
            <person name="Haridas S."/>
            <person name="Albert R."/>
            <person name="Binder M."/>
            <person name="Bloem J."/>
            <person name="Labutti K."/>
            <person name="Salamov A."/>
            <person name="Andreopoulos B."/>
            <person name="Baker S."/>
            <person name="Barry K."/>
            <person name="Bills G."/>
            <person name="Bluhm B."/>
            <person name="Cannon C."/>
            <person name="Castanera R."/>
            <person name="Culley D."/>
            <person name="Daum C."/>
            <person name="Ezra D."/>
            <person name="Gonzalez J."/>
            <person name="Henrissat B."/>
            <person name="Kuo A."/>
            <person name="Liang C."/>
            <person name="Lipzen A."/>
            <person name="Lutzoni F."/>
            <person name="Magnuson J."/>
            <person name="Mondo S."/>
            <person name="Nolan M."/>
            <person name="Ohm R."/>
            <person name="Pangilinan J."/>
            <person name="Park H.-J."/>
            <person name="Ramirez L."/>
            <person name="Alfaro M."/>
            <person name="Sun H."/>
            <person name="Tritt A."/>
            <person name="Yoshinaga Y."/>
            <person name="Zwiers L.-H."/>
            <person name="Turgeon B."/>
            <person name="Goodwin S."/>
            <person name="Spatafora J."/>
            <person name="Crous P."/>
            <person name="Grigoriev I."/>
        </authorList>
    </citation>
    <scope>NUCLEOTIDE SEQUENCE</scope>
    <source>
        <strain evidence="6">CBS 133067</strain>
    </source>
</reference>
<dbReference type="GO" id="GO:0006629">
    <property type="term" value="P:lipid metabolic process"/>
    <property type="evidence" value="ECO:0007669"/>
    <property type="project" value="UniProtKB-KW"/>
</dbReference>
<comment type="caution">
    <text evidence="6">The sequence shown here is derived from an EMBL/GenBank/DDBJ whole genome shotgun (WGS) entry which is preliminary data.</text>
</comment>
<evidence type="ECO:0000313" key="7">
    <source>
        <dbReference type="Proteomes" id="UP000799772"/>
    </source>
</evidence>
<dbReference type="PROSITE" id="PS00061">
    <property type="entry name" value="ADH_SHORT"/>
    <property type="match status" value="1"/>
</dbReference>
<dbReference type="FunFam" id="3.40.50.720:FF:000084">
    <property type="entry name" value="Short-chain dehydrogenase reductase"/>
    <property type="match status" value="1"/>
</dbReference>